<name>A0A2M4DHB8_ANODA</name>
<protein>
    <submittedName>
        <fullName evidence="2">Putative secreted protein</fullName>
    </submittedName>
</protein>
<reference evidence="2" key="1">
    <citation type="submission" date="2018-01" db="EMBL/GenBank/DDBJ databases">
        <title>An insight into the sialome of Amazonian anophelines.</title>
        <authorList>
            <person name="Ribeiro J.M."/>
            <person name="Scarpassa V."/>
            <person name="Calvo E."/>
        </authorList>
    </citation>
    <scope>NUCLEOTIDE SEQUENCE</scope>
</reference>
<dbReference type="EMBL" id="GGFL01012769">
    <property type="protein sequence ID" value="MBW76947.1"/>
    <property type="molecule type" value="Transcribed_RNA"/>
</dbReference>
<proteinExistence type="predicted"/>
<dbReference type="AlphaFoldDB" id="A0A2M4DHB8"/>
<keyword evidence="1" id="KW-0732">Signal</keyword>
<feature type="signal peptide" evidence="1">
    <location>
        <begin position="1"/>
        <end position="17"/>
    </location>
</feature>
<evidence type="ECO:0000256" key="1">
    <source>
        <dbReference type="SAM" id="SignalP"/>
    </source>
</evidence>
<feature type="chain" id="PRO_5014701712" evidence="1">
    <location>
        <begin position="18"/>
        <end position="125"/>
    </location>
</feature>
<accession>A0A2M4DHB8</accession>
<evidence type="ECO:0000313" key="2">
    <source>
        <dbReference type="EMBL" id="MBW76947.1"/>
    </source>
</evidence>
<organism evidence="2">
    <name type="scientific">Anopheles darlingi</name>
    <name type="common">Mosquito</name>
    <dbReference type="NCBI Taxonomy" id="43151"/>
    <lineage>
        <taxon>Eukaryota</taxon>
        <taxon>Metazoa</taxon>
        <taxon>Ecdysozoa</taxon>
        <taxon>Arthropoda</taxon>
        <taxon>Hexapoda</taxon>
        <taxon>Insecta</taxon>
        <taxon>Pterygota</taxon>
        <taxon>Neoptera</taxon>
        <taxon>Endopterygota</taxon>
        <taxon>Diptera</taxon>
        <taxon>Nematocera</taxon>
        <taxon>Culicoidea</taxon>
        <taxon>Culicidae</taxon>
        <taxon>Anophelinae</taxon>
        <taxon>Anopheles</taxon>
    </lineage>
</organism>
<sequence length="125" mass="14452">MCFLSFMLCIWFGFVWFKFLQVPRFWSECLCLVCRHSYTINYNSVLLGAPGISLSHGSSLVLSLALKTKQLNAQCVSRKVSFFLLLHLSMDSYNQQQLYCMINICLARFLGRNLCITYEGVPMNR</sequence>